<reference evidence="4 5" key="1">
    <citation type="submission" date="2014-07" db="EMBL/GenBank/DDBJ databases">
        <title>Draft Genome Sequence of Gephyronic Acid Producer, Cystobacter violaceus Strain Cb vi76.</title>
        <authorList>
            <person name="Stevens D.C."/>
            <person name="Young J."/>
            <person name="Carmichael R."/>
            <person name="Tan J."/>
            <person name="Taylor R.E."/>
        </authorList>
    </citation>
    <scope>NUCLEOTIDE SEQUENCE [LARGE SCALE GENOMIC DNA]</scope>
    <source>
        <strain evidence="4 5">Cb vi76</strain>
    </source>
</reference>
<dbReference type="PANTHER" id="PTHR21666">
    <property type="entry name" value="PEPTIDASE-RELATED"/>
    <property type="match status" value="1"/>
</dbReference>
<evidence type="ECO:0000313" key="4">
    <source>
        <dbReference type="EMBL" id="KFA88542.1"/>
    </source>
</evidence>
<proteinExistence type="predicted"/>
<dbReference type="RefSeq" id="WP_043408378.1">
    <property type="nucleotide sequence ID" value="NZ_JPMI01000289.1"/>
</dbReference>
<evidence type="ECO:0000256" key="2">
    <source>
        <dbReference type="SAM" id="SignalP"/>
    </source>
</evidence>
<comment type="caution">
    <text evidence="4">The sequence shown here is derived from an EMBL/GenBank/DDBJ whole genome shotgun (WGS) entry which is preliminary data.</text>
</comment>
<feature type="signal peptide" evidence="2">
    <location>
        <begin position="1"/>
        <end position="26"/>
    </location>
</feature>
<evidence type="ECO:0000313" key="5">
    <source>
        <dbReference type="Proteomes" id="UP000028547"/>
    </source>
</evidence>
<dbReference type="InterPro" id="IPR018392">
    <property type="entry name" value="LysM"/>
</dbReference>
<dbReference type="InterPro" id="IPR011055">
    <property type="entry name" value="Dup_hybrid_motif"/>
</dbReference>
<dbReference type="Pfam" id="PF01551">
    <property type="entry name" value="Peptidase_M23"/>
    <property type="match status" value="1"/>
</dbReference>
<dbReference type="SMART" id="SM00257">
    <property type="entry name" value="LysM"/>
    <property type="match status" value="1"/>
</dbReference>
<dbReference type="InterPro" id="IPR036779">
    <property type="entry name" value="LysM_dom_sf"/>
</dbReference>
<dbReference type="PROSITE" id="PS51782">
    <property type="entry name" value="LYSM"/>
    <property type="match status" value="1"/>
</dbReference>
<gene>
    <name evidence="4" type="ORF">Q664_40435</name>
</gene>
<feature type="region of interest" description="Disordered" evidence="1">
    <location>
        <begin position="31"/>
        <end position="53"/>
    </location>
</feature>
<evidence type="ECO:0000256" key="1">
    <source>
        <dbReference type="SAM" id="MobiDB-lite"/>
    </source>
</evidence>
<dbReference type="EMBL" id="JPMI01000289">
    <property type="protein sequence ID" value="KFA88542.1"/>
    <property type="molecule type" value="Genomic_DNA"/>
</dbReference>
<dbReference type="Gene3D" id="3.10.350.10">
    <property type="entry name" value="LysM domain"/>
    <property type="match status" value="1"/>
</dbReference>
<evidence type="ECO:0000259" key="3">
    <source>
        <dbReference type="PROSITE" id="PS51782"/>
    </source>
</evidence>
<feature type="domain" description="LysM" evidence="3">
    <location>
        <begin position="64"/>
        <end position="108"/>
    </location>
</feature>
<dbReference type="SUPFAM" id="SSF51261">
    <property type="entry name" value="Duplicated hybrid motif"/>
    <property type="match status" value="1"/>
</dbReference>
<dbReference type="Proteomes" id="UP000028547">
    <property type="component" value="Unassembled WGS sequence"/>
</dbReference>
<dbReference type="InterPro" id="IPR050570">
    <property type="entry name" value="Cell_wall_metabolism_enzyme"/>
</dbReference>
<dbReference type="GO" id="GO:0004222">
    <property type="term" value="F:metalloendopeptidase activity"/>
    <property type="evidence" value="ECO:0007669"/>
    <property type="project" value="TreeGrafter"/>
</dbReference>
<dbReference type="Gene3D" id="2.70.70.10">
    <property type="entry name" value="Glucose Permease (Domain IIA)"/>
    <property type="match status" value="1"/>
</dbReference>
<name>A0A084SJA7_9BACT</name>
<accession>A0A084SJA7</accession>
<dbReference type="CDD" id="cd12797">
    <property type="entry name" value="M23_peptidase"/>
    <property type="match status" value="1"/>
</dbReference>
<keyword evidence="2" id="KW-0732">Signal</keyword>
<sequence length="303" mass="31789">MAGASPARAAGLLLLALLATTGCAVAPGVTRPPAVADSAPVSESPPVELGELREPHPEPELVAVRHTVAPGETMYRISRTYGITVEELSEVNGISDPRTLAVGQELIIPGFEKPVRVATESAPTPEPERGRPVPGSKPPASGSAAPARPPVVVTAPSRLTPRPPPAQAPSRPVPETKGMLDWPLRGVLYARFGKKGREPHDGIDLAAPAGTPVKTAQEGSVLYAGEQRGYGLIVIIQHSEHLITLYAHNRDLRVRTGQKVRRGQVIATVGESGKTSGPQLHLEVRVGGKPVDPLDYLGPLPSS</sequence>
<feature type="region of interest" description="Disordered" evidence="1">
    <location>
        <begin position="118"/>
        <end position="177"/>
    </location>
</feature>
<organism evidence="4 5">
    <name type="scientific">Archangium violaceum Cb vi76</name>
    <dbReference type="NCBI Taxonomy" id="1406225"/>
    <lineage>
        <taxon>Bacteria</taxon>
        <taxon>Pseudomonadati</taxon>
        <taxon>Myxococcota</taxon>
        <taxon>Myxococcia</taxon>
        <taxon>Myxococcales</taxon>
        <taxon>Cystobacterineae</taxon>
        <taxon>Archangiaceae</taxon>
        <taxon>Archangium</taxon>
    </lineage>
</organism>
<dbReference type="Pfam" id="PF01476">
    <property type="entry name" value="LysM"/>
    <property type="match status" value="1"/>
</dbReference>
<dbReference type="AlphaFoldDB" id="A0A084SJA7"/>
<dbReference type="InterPro" id="IPR016047">
    <property type="entry name" value="M23ase_b-sheet_dom"/>
</dbReference>
<feature type="chain" id="PRO_5001781327" evidence="2">
    <location>
        <begin position="27"/>
        <end position="303"/>
    </location>
</feature>
<dbReference type="PANTHER" id="PTHR21666:SF270">
    <property type="entry name" value="MUREIN HYDROLASE ACTIVATOR ENVC"/>
    <property type="match status" value="1"/>
</dbReference>
<feature type="compositionally biased region" description="Low complexity" evidence="1">
    <location>
        <begin position="132"/>
        <end position="157"/>
    </location>
</feature>
<dbReference type="CDD" id="cd00118">
    <property type="entry name" value="LysM"/>
    <property type="match status" value="1"/>
</dbReference>
<protein>
    <submittedName>
        <fullName evidence="4">Peptidoglycan-binding protein</fullName>
    </submittedName>
</protein>